<evidence type="ECO:0000313" key="3">
    <source>
        <dbReference type="Proteomes" id="UP000323274"/>
    </source>
</evidence>
<gene>
    <name evidence="2" type="ORF">LCIT_08410</name>
</gene>
<accession>A0A5A5TZQ1</accession>
<sequence>MSYQSMDIANLIVSLGIESEDYLTNLKLQKVLYFLNASFLVEKDKPLLDESFSRWTYGPVIESVYSEFKTYGSSPITETKPIIKTNGKPFDYDVIPFDVNKVGISADDLEDLKANFAQLNQFDPFTLVNKTHEESLWYEYEKAITTYSAPRYNNDEIKEYFSKHTSEQIWKK</sequence>
<comment type="caution">
    <text evidence="2">The sequence shown here is derived from an EMBL/GenBank/DDBJ whole genome shotgun (WGS) entry which is preliminary data.</text>
</comment>
<protein>
    <recommendedName>
        <fullName evidence="1">Antitoxin SocA-like Panacea domain-containing protein</fullName>
    </recommendedName>
</protein>
<dbReference type="AlphaFoldDB" id="A0A5A5TZQ1"/>
<organism evidence="2 3">
    <name type="scientific">Leuconostoc citreum</name>
    <dbReference type="NCBI Taxonomy" id="33964"/>
    <lineage>
        <taxon>Bacteria</taxon>
        <taxon>Bacillati</taxon>
        <taxon>Bacillota</taxon>
        <taxon>Bacilli</taxon>
        <taxon>Lactobacillales</taxon>
        <taxon>Lactobacillaceae</taxon>
        <taxon>Leuconostoc</taxon>
    </lineage>
</organism>
<dbReference type="EMBL" id="BJJW01000005">
    <property type="protein sequence ID" value="GDZ83599.1"/>
    <property type="molecule type" value="Genomic_DNA"/>
</dbReference>
<feature type="domain" description="Antitoxin SocA-like Panacea" evidence="1">
    <location>
        <begin position="28"/>
        <end position="137"/>
    </location>
</feature>
<proteinExistence type="predicted"/>
<dbReference type="InterPro" id="IPR025272">
    <property type="entry name" value="SocA_Panacea"/>
</dbReference>
<reference evidence="2 3" key="1">
    <citation type="submission" date="2019-04" db="EMBL/GenBank/DDBJ databases">
        <title>A pseudo-fructophilic Leuconostoc citreum strain F192-5 isolated from peel of satsuma mandarin: the first report for isolation and characterization of strain-dependent fructophilic-like characteristics.</title>
        <authorList>
            <person name="Maeno S."/>
            <person name="Tanizawa Y."/>
            <person name="Kajikawa A."/>
            <person name="Kanesaki Y."/>
            <person name="Kubota E."/>
            <person name="Arita M."/>
            <person name="Leon D."/>
            <person name="Endo A."/>
        </authorList>
    </citation>
    <scope>NUCLEOTIDE SEQUENCE [LARGE SCALE GENOMIC DNA]</scope>
    <source>
        <strain evidence="2 3">F192-5</strain>
    </source>
</reference>
<dbReference type="Proteomes" id="UP000323274">
    <property type="component" value="Unassembled WGS sequence"/>
</dbReference>
<name>A0A5A5TZQ1_LEUCI</name>
<dbReference type="RefSeq" id="WP_149334164.1">
    <property type="nucleotide sequence ID" value="NZ_BJJW01000005.1"/>
</dbReference>
<dbReference type="Pfam" id="PF13274">
    <property type="entry name" value="SocA_Panacea"/>
    <property type="match status" value="1"/>
</dbReference>
<evidence type="ECO:0000259" key="1">
    <source>
        <dbReference type="Pfam" id="PF13274"/>
    </source>
</evidence>
<evidence type="ECO:0000313" key="2">
    <source>
        <dbReference type="EMBL" id="GDZ83599.1"/>
    </source>
</evidence>